<reference evidence="2 3" key="1">
    <citation type="submission" date="2016-11" db="EMBL/GenBank/DDBJ databases">
        <title>Whole genomes of Flavobacteriaceae.</title>
        <authorList>
            <person name="Stine C."/>
            <person name="Li C."/>
            <person name="Tadesse D."/>
        </authorList>
    </citation>
    <scope>NUCLEOTIDE SEQUENCE [LARGE SCALE GENOMIC DNA]</scope>
    <source>
        <strain evidence="2 3">DSM 18292</strain>
    </source>
</reference>
<dbReference type="EMBL" id="MUGW01000023">
    <property type="protein sequence ID" value="OXA91101.1"/>
    <property type="molecule type" value="Genomic_DNA"/>
</dbReference>
<dbReference type="InterPro" id="IPR045619">
    <property type="entry name" value="DUF6443"/>
</dbReference>
<dbReference type="InterPro" id="IPR022385">
    <property type="entry name" value="Rhs_assc_core"/>
</dbReference>
<sequence length="1215" mass="136043">MLLGCSAMHAQTFSDNNFIYKVLPKKAVQAADINSLTQDEMIQSITYFDGLGRPVQEIAFGQGGTGADVVKHIEYDAIGRQEKEYLPYAVVNPGNNYKKENALSNTNTFYNTDKYENTLNAFSQKQFEASPLSRVLRQAAPGNDWKLGSDHEIKLDYQTNIANEVRQFTIVTNWDAGSGVYRTVISGSTYYAANELFKTVTYDENTVGTLIETNGATVEFKNKEGQVVLKRTYGTVGAGTTNEKHDTYYVYDIYGNLTYVIPPKAADLITGTGSTAIAEANLTSTATVTSANPLHLVATNSIQLLPGFTAQAGSTFSAVIAGNGSDQVYLDNLCYQYKYDHRNRLVEKKLPGKQWEYIVYDKLDRLVATGPANSPFSDMNSAGWMITKYDVFNRPVFTGWMNGTLATSLGRIQLQTAQDNTALTQLNESKQTSGTIDGIDAFYTNVVSPTTFKLLTVNYYDNYNFPSTPAIAVPSTVENQTILTGTQVKGMPTASWTRVLTSSTAKLGETTATFYDEKARPVRSFMINHLGGYTYTDSKLDFIGKAQYNITKHKRTATNAELTTTDAFTYSAQDRLLTQTHQINGGAVELITSNTYDELGQLTAKKVGNTVALPTQNINYSYNIRGWLTGINDISALIKTGDPKDLFAFRLNYNTTNLGISDVNPLYNGNIAETQWATNSDNGVIRSYGYRYDKLNRLKDAVYKKGSILNLYNESLTYDKNGNILNLTRNGSLNDNTSTLIDNLTYSYKNSSNSNQLMKVVDVVPNNASFVNEFKDSASNTVDDYSYDDNGNMIKDNNKNITAIAYNHLNLPTQISFATTGNIVYIYNAGGQKVQKIVNKTNEVTVSTDYLGGYQYVTTETTPRSTVLQFFPTAQGYVEPEGSSYKYIYQYKDHLGNVRLSYDKNLVIKEESNYYPFGLKQEGYNNVKSGVENKYKYNGKEFQDELGLNVYSYGWRDYDPTIGRFMKIDRFSEKYVERTPYNYAANNPVYYIDVAGDSISVDKSVTENWAINKAFILFAGTKVGRKFLSQFAHKGQTIFGQTFDKNGEYDSAGLNLNFTTYREEESQWGMPSKGETGDDGKNTITVGINTYEKVDSQDNKTYDYRNPNTVISAKNMSRWIFSRTITIFHENFLHADLSAKDFMEDGRFDDSNITHKKNVHESHWQHNQVLNHNGNNTSWPNDASKGIQEANSTFGRFYTAGQLSTMMWTYSGGKY</sequence>
<name>A0A226HBT1_9FLAO</name>
<dbReference type="InterPro" id="IPR055015">
    <property type="entry name" value="GCX_COOH"/>
</dbReference>
<organism evidence="2 3">
    <name type="scientific">Flavobacterium hercynium</name>
    <dbReference type="NCBI Taxonomy" id="387094"/>
    <lineage>
        <taxon>Bacteria</taxon>
        <taxon>Pseudomonadati</taxon>
        <taxon>Bacteroidota</taxon>
        <taxon>Flavobacteriia</taxon>
        <taxon>Flavobacteriales</taxon>
        <taxon>Flavobacteriaceae</taxon>
        <taxon>Flavobacterium</taxon>
    </lineage>
</organism>
<protein>
    <recommendedName>
        <fullName evidence="1">DUF6443 domain-containing protein</fullName>
    </recommendedName>
</protein>
<proteinExistence type="predicted"/>
<keyword evidence="3" id="KW-1185">Reference proteome</keyword>
<gene>
    <name evidence="2" type="ORF">B0A66_12035</name>
</gene>
<feature type="domain" description="DUF6443" evidence="1">
    <location>
        <begin position="23"/>
        <end position="159"/>
    </location>
</feature>
<dbReference type="NCBIfam" id="TIGR03696">
    <property type="entry name" value="Rhs_assc_core"/>
    <property type="match status" value="1"/>
</dbReference>
<comment type="caution">
    <text evidence="2">The sequence shown here is derived from an EMBL/GenBank/DDBJ whole genome shotgun (WGS) entry which is preliminary data.</text>
</comment>
<dbReference type="Pfam" id="PF20041">
    <property type="entry name" value="DUF6443"/>
    <property type="match status" value="1"/>
</dbReference>
<dbReference type="AlphaFoldDB" id="A0A226HBT1"/>
<dbReference type="Proteomes" id="UP000198345">
    <property type="component" value="Unassembled WGS sequence"/>
</dbReference>
<evidence type="ECO:0000313" key="2">
    <source>
        <dbReference type="EMBL" id="OXA91101.1"/>
    </source>
</evidence>
<dbReference type="Gene3D" id="2.180.10.10">
    <property type="entry name" value="RHS repeat-associated core"/>
    <property type="match status" value="1"/>
</dbReference>
<dbReference type="NCBIfam" id="NF045639">
    <property type="entry name" value="GCX_COOH"/>
    <property type="match status" value="1"/>
</dbReference>
<evidence type="ECO:0000313" key="3">
    <source>
        <dbReference type="Proteomes" id="UP000198345"/>
    </source>
</evidence>
<evidence type="ECO:0000259" key="1">
    <source>
        <dbReference type="Pfam" id="PF20041"/>
    </source>
</evidence>
<accession>A0A226HBT1</accession>